<feature type="compositionally biased region" description="Polar residues" evidence="1">
    <location>
        <begin position="539"/>
        <end position="556"/>
    </location>
</feature>
<feature type="region of interest" description="Disordered" evidence="1">
    <location>
        <begin position="1851"/>
        <end position="1870"/>
    </location>
</feature>
<evidence type="ECO:0000256" key="1">
    <source>
        <dbReference type="SAM" id="MobiDB-lite"/>
    </source>
</evidence>
<feature type="compositionally biased region" description="Low complexity" evidence="1">
    <location>
        <begin position="1886"/>
        <end position="1912"/>
    </location>
</feature>
<comment type="caution">
    <text evidence="3">The sequence shown here is derived from an EMBL/GenBank/DDBJ whole genome shotgun (WGS) entry which is preliminary data.</text>
</comment>
<feature type="region of interest" description="Disordered" evidence="1">
    <location>
        <begin position="824"/>
        <end position="865"/>
    </location>
</feature>
<dbReference type="PROSITE" id="PS50181">
    <property type="entry name" value="FBOX"/>
    <property type="match status" value="1"/>
</dbReference>
<feature type="domain" description="F-box" evidence="2">
    <location>
        <begin position="900"/>
        <end position="946"/>
    </location>
</feature>
<feature type="compositionally biased region" description="Acidic residues" evidence="1">
    <location>
        <begin position="1679"/>
        <end position="1702"/>
    </location>
</feature>
<feature type="region of interest" description="Disordered" evidence="1">
    <location>
        <begin position="284"/>
        <end position="353"/>
    </location>
</feature>
<dbReference type="InterPro" id="IPR036047">
    <property type="entry name" value="F-box-like_dom_sf"/>
</dbReference>
<dbReference type="Pfam" id="PF12937">
    <property type="entry name" value="F-box-like"/>
    <property type="match status" value="1"/>
</dbReference>
<feature type="compositionally biased region" description="Basic and acidic residues" evidence="1">
    <location>
        <begin position="14"/>
        <end position="37"/>
    </location>
</feature>
<evidence type="ECO:0000313" key="3">
    <source>
        <dbReference type="EMBL" id="KAJ6256786.1"/>
    </source>
</evidence>
<sequence>MDGIRGKLNRARLGRSETQEESTDPKVHPQKRMQDLAKTEKAHSLEYLTDDTPALDAKVVLGSESDYDDDLWNGLHLQALEGYEVPPVETRRRYSLDLDGEEKIENPEGVQGFPSGKARFGTPIVEKAQYPRNTGLFEIPHFRQGGVDLRGSLRRKIENSLSELYGLIPGDSYRDKDDPITRRKSPAHLHTNKDVDPLPSPPADPLDLPLRAVKQPEVRSPSPKPQGQWRDQALMALLNKHWRSHENRHDQDPGYASEKITKFRALCLLLNIFRLRAFTKTHGGFKFTGGENSPGNRSRNSAPGKQPRIQKGSAQKSKRKDSDSSDSNHDGDSRDDDDSGNGRRPKKLKTTGDLRSLNGQLACPFAKAHPGRHLNCLLIGRKDLSGVKEHLKRNHFGRRLPDDIREAKTWGQVFDICNPEWKGPRPSQYFDALEISLNFATWSYPAIEHQRATFQSLDGYIDETLEGIGPLSNYKPSLMLIDRDEGLEMRYCSDPDSSCDDWTPGPSQRSGHRPTISAPRSPIPAPPAYFTAPQPLDLPSQTLHPREQPPSNSGDFTTEIPGNLDDIVHELAGPHLPWPFPREMAEAFFEFEQDYGLDTRVPTRNMYPDLVSAMKESTGWLGDESLLADPVLPQFPADTSDWDLLEVGQRRFTDPLQQTDGSSGFFPAMIGSTSSGSNTFATPPSPTTHLQYIETQSSDTDEGYITNMDATKSTKKYLLMVSRQPENAQSTEQRGHRLFYFDDFSEFRMHFEYWMKTQFTDPQFCWTKMELLNDLRKARLRNIDEVSVTEKPLFGWPGLRTETGGFEPQARNRGSARLRANGFRGIRDPKNTASVRSRPCADTTPGMATPIPQASRLEDDSSQRSHTTNIELTADDGHIAPQSSMDLNTEIEETAPAPSKITLLSLPSEIINNILFYLPEMSLYAVSLTCHALQSHSLTDSLWQNILGWPDLTSPYPYPSYRALHHALSPHLFLRRKIFIGDNQFFGSVLATRYMPVSGSIEAFRVITTPAIHHDVNWWSWDPTIPIYPYDTRVGLWREADLKITPNFHESGLRRIQPVCRGKGVFSSYVRAQAILKKDVYHQMAVWPPQTIPAETRVRNESATGFRSSAGSSMTLAWSVNIDGEEIPVNEGERAFGRPGGPVMQWSPYIPTPTASKDPDARWKVDEARSKSGFLSTSAFRIKKWAVLSVNAEMDDPRIGEDVETFAEVDEALWTPTKEYPYRGIWVGNYTPHAHELLLFHQPETTGGEKRLEVIKLTGDPNVPRGEYTWIIDDLSQPLRTADESEHEWPGAKVYKARGHIADHGFSMDRYVDIQVILPDPQRDWQKEVGQRNTNPGSAGVAPTQGETSDVARKSNDSAGDGWGVGREERGSASAGSSRKKKRIRYLDEPWVPRRAAVHWSALQGVLNTLSLSSLEVCQLHALFFNVGLHIDDSSISLTINKKPNALIDALAAMIAPMNTVQARKAALARFLQVAAGLASSFETGKQAASTLKEWLDQDELLDELVNSLPSGNDVSGHSDDPVVTVLDIVRSIIPAFQEHTSDSTPSRAASPESLADDEPAVETVQASASQASSTRWADYDDEEDYIPDILQPTAMEPAAVMAPGGPAGDDPAVVTARSSALPADGPHTSLELAAEKVPELAAVIAHRDPADYEPAAEMALGSAPWGSGRQTPTHEERDMDDEENDDDDDQGMGEEEVEDCEPSSFPPYEYPHASEIQDASFTGYWLDDSDDRHCYLGENDYLVNDYGECVKEGYFWDRHPFTAPMSAYEQLTLAHNSVSIGTPGELLSRRTVPGNGLTTRRDEFPGLKGIGERMRAKFAAAAANGPQQTSTCRPETVVPVDMPCATTAVIEEDKEAESTEKTKEGKPCDEVEVGVVEMTAPPPDASGSSDSHDTSSASLTDTTPPTTATPTLPTPMSTPAPMTPLEFLISRGLHLDRLGPGPPPRKKGRIWERRHSWVAKWQGEVQSLRTAYHDVGNKLVDKLTIRSGAW</sequence>
<feature type="compositionally biased region" description="Basic and acidic residues" evidence="1">
    <location>
        <begin position="320"/>
        <end position="332"/>
    </location>
</feature>
<dbReference type="Proteomes" id="UP001221413">
    <property type="component" value="Unassembled WGS sequence"/>
</dbReference>
<feature type="compositionally biased region" description="Basic and acidic residues" evidence="1">
    <location>
        <begin position="172"/>
        <end position="181"/>
    </location>
</feature>
<feature type="region of interest" description="Disordered" evidence="1">
    <location>
        <begin position="492"/>
        <end position="559"/>
    </location>
</feature>
<feature type="compositionally biased region" description="Basic and acidic residues" evidence="1">
    <location>
        <begin position="1857"/>
        <end position="1870"/>
    </location>
</feature>
<dbReference type="SUPFAM" id="SSF81383">
    <property type="entry name" value="F-box domain"/>
    <property type="match status" value="1"/>
</dbReference>
<dbReference type="Pfam" id="PF12014">
    <property type="entry name" value="Cyclin_D1_bind"/>
    <property type="match status" value="1"/>
</dbReference>
<feature type="region of interest" description="Disordered" evidence="1">
    <location>
        <begin position="1879"/>
        <end position="1922"/>
    </location>
</feature>
<reference evidence="3" key="1">
    <citation type="submission" date="2023-01" db="EMBL/GenBank/DDBJ databases">
        <title>The chitinases involved in constricting ring structure development in the nematode-trapping fungus Drechslerella dactyloides.</title>
        <authorList>
            <person name="Wang R."/>
            <person name="Zhang L."/>
            <person name="Tang P."/>
            <person name="Li S."/>
            <person name="Liang L."/>
        </authorList>
    </citation>
    <scope>NUCLEOTIDE SEQUENCE</scope>
    <source>
        <strain evidence="3">YMF1.00031</strain>
    </source>
</reference>
<protein>
    <recommendedName>
        <fullName evidence="2">F-box domain-containing protein</fullName>
    </recommendedName>
</protein>
<dbReference type="EMBL" id="JAQGDS010000012">
    <property type="protein sequence ID" value="KAJ6256786.1"/>
    <property type="molecule type" value="Genomic_DNA"/>
</dbReference>
<feature type="compositionally biased region" description="Pro residues" evidence="1">
    <location>
        <begin position="1913"/>
        <end position="1922"/>
    </location>
</feature>
<dbReference type="Gene3D" id="1.20.1280.50">
    <property type="match status" value="1"/>
</dbReference>
<name>A0AAD6IU15_DREDA</name>
<dbReference type="InterPro" id="IPR001810">
    <property type="entry name" value="F-box_dom"/>
</dbReference>
<evidence type="ECO:0000313" key="4">
    <source>
        <dbReference type="Proteomes" id="UP001221413"/>
    </source>
</evidence>
<organism evidence="3 4">
    <name type="scientific">Drechslerella dactyloides</name>
    <name type="common">Nematode-trapping fungus</name>
    <name type="synonym">Arthrobotrys dactyloides</name>
    <dbReference type="NCBI Taxonomy" id="74499"/>
    <lineage>
        <taxon>Eukaryota</taxon>
        <taxon>Fungi</taxon>
        <taxon>Dikarya</taxon>
        <taxon>Ascomycota</taxon>
        <taxon>Pezizomycotina</taxon>
        <taxon>Orbiliomycetes</taxon>
        <taxon>Orbiliales</taxon>
        <taxon>Orbiliaceae</taxon>
        <taxon>Drechslerella</taxon>
    </lineage>
</organism>
<feature type="region of interest" description="Disordered" evidence="1">
    <location>
        <begin position="1"/>
        <end position="37"/>
    </location>
</feature>
<feature type="compositionally biased region" description="Polar residues" evidence="1">
    <location>
        <begin position="291"/>
        <end position="303"/>
    </location>
</feature>
<keyword evidence="4" id="KW-1185">Reference proteome</keyword>
<gene>
    <name evidence="3" type="ORF">Dda_8653</name>
</gene>
<feature type="region of interest" description="Disordered" evidence="1">
    <location>
        <begin position="1538"/>
        <end position="1577"/>
    </location>
</feature>
<evidence type="ECO:0000259" key="2">
    <source>
        <dbReference type="PROSITE" id="PS50181"/>
    </source>
</evidence>
<feature type="region of interest" description="Disordered" evidence="1">
    <location>
        <begin position="1658"/>
        <end position="1712"/>
    </location>
</feature>
<feature type="region of interest" description="Disordered" evidence="1">
    <location>
        <begin position="172"/>
        <end position="208"/>
    </location>
</feature>
<feature type="region of interest" description="Disordered" evidence="1">
    <location>
        <begin position="1326"/>
        <end position="1379"/>
    </location>
</feature>
<accession>A0AAD6IU15</accession>
<proteinExistence type="predicted"/>